<dbReference type="Pfam" id="PF01871">
    <property type="entry name" value="AMMECR1"/>
    <property type="match status" value="1"/>
</dbReference>
<gene>
    <name evidence="2" type="ORF">LIPSTDRAFT_143457</name>
</gene>
<organism evidence="2 3">
    <name type="scientific">Lipomyces starkeyi NRRL Y-11557</name>
    <dbReference type="NCBI Taxonomy" id="675824"/>
    <lineage>
        <taxon>Eukaryota</taxon>
        <taxon>Fungi</taxon>
        <taxon>Dikarya</taxon>
        <taxon>Ascomycota</taxon>
        <taxon>Saccharomycotina</taxon>
        <taxon>Lipomycetes</taxon>
        <taxon>Lipomycetales</taxon>
        <taxon>Lipomycetaceae</taxon>
        <taxon>Lipomyces</taxon>
    </lineage>
</organism>
<dbReference type="InterPro" id="IPR002733">
    <property type="entry name" value="AMMECR1_domain"/>
</dbReference>
<sequence length="229" mass="25165">MASKAQCAFCFDVLVAHFEDRSSLPLSSFEGSDSAAISELTSSSSSSVSSVDTGSFSKVTSANHKSHGSYPLFVTWNVVVRGQPRLRGCIGTFEPQPLERGLRTYARTASVAFDDARFNPILAKELPSLECGVSLLMDFEEASGPLDWEWGVHGIRISFTVSGRRYSATYLPDVPPEHFDSKEQTLESLVHKAGFSGTSWRTLSIKLVRYKGSKTSLSYAEYVAMKKRV</sequence>
<evidence type="ECO:0000313" key="3">
    <source>
        <dbReference type="Proteomes" id="UP000094385"/>
    </source>
</evidence>
<dbReference type="NCBIfam" id="TIGR00296">
    <property type="entry name" value="TIGR00296 family protein"/>
    <property type="match status" value="1"/>
</dbReference>
<dbReference type="Gene3D" id="3.30.700.20">
    <property type="entry name" value="Hypothetical protein ph0010, domain 1"/>
    <property type="match status" value="1"/>
</dbReference>
<accession>A0A1E3QH56</accession>
<dbReference type="Proteomes" id="UP000094385">
    <property type="component" value="Unassembled WGS sequence"/>
</dbReference>
<evidence type="ECO:0000313" key="2">
    <source>
        <dbReference type="EMBL" id="ODQ76784.1"/>
    </source>
</evidence>
<dbReference type="AlphaFoldDB" id="A0A1E3QH56"/>
<dbReference type="PROSITE" id="PS51112">
    <property type="entry name" value="AMMECR1"/>
    <property type="match status" value="1"/>
</dbReference>
<dbReference type="PANTHER" id="PTHR13016:SF0">
    <property type="entry name" value="AMME SYNDROME CANDIDATE GENE 1 PROTEIN"/>
    <property type="match status" value="1"/>
</dbReference>
<dbReference type="EMBL" id="KV454289">
    <property type="protein sequence ID" value="ODQ76784.1"/>
    <property type="molecule type" value="Genomic_DNA"/>
</dbReference>
<dbReference type="InterPro" id="IPR027485">
    <property type="entry name" value="AMMECR1_N"/>
</dbReference>
<protein>
    <recommendedName>
        <fullName evidence="1">AMMECR1 domain-containing protein</fullName>
    </recommendedName>
</protein>
<proteinExistence type="predicted"/>
<keyword evidence="3" id="KW-1185">Reference proteome</keyword>
<reference evidence="2 3" key="1">
    <citation type="journal article" date="2016" name="Proc. Natl. Acad. Sci. U.S.A.">
        <title>Comparative genomics of biotechnologically important yeasts.</title>
        <authorList>
            <person name="Riley R."/>
            <person name="Haridas S."/>
            <person name="Wolfe K.H."/>
            <person name="Lopes M.R."/>
            <person name="Hittinger C.T."/>
            <person name="Goeker M."/>
            <person name="Salamov A.A."/>
            <person name="Wisecaver J.H."/>
            <person name="Long T.M."/>
            <person name="Calvey C.H."/>
            <person name="Aerts A.L."/>
            <person name="Barry K.W."/>
            <person name="Choi C."/>
            <person name="Clum A."/>
            <person name="Coughlan A.Y."/>
            <person name="Deshpande S."/>
            <person name="Douglass A.P."/>
            <person name="Hanson S.J."/>
            <person name="Klenk H.-P."/>
            <person name="LaButti K.M."/>
            <person name="Lapidus A."/>
            <person name="Lindquist E.A."/>
            <person name="Lipzen A.M."/>
            <person name="Meier-Kolthoff J.P."/>
            <person name="Ohm R.A."/>
            <person name="Otillar R.P."/>
            <person name="Pangilinan J.L."/>
            <person name="Peng Y."/>
            <person name="Rokas A."/>
            <person name="Rosa C.A."/>
            <person name="Scheuner C."/>
            <person name="Sibirny A.A."/>
            <person name="Slot J.C."/>
            <person name="Stielow J.B."/>
            <person name="Sun H."/>
            <person name="Kurtzman C.P."/>
            <person name="Blackwell M."/>
            <person name="Grigoriev I.V."/>
            <person name="Jeffries T.W."/>
        </authorList>
    </citation>
    <scope>NUCLEOTIDE SEQUENCE [LARGE SCALE GENOMIC DNA]</scope>
    <source>
        <strain evidence="2 3">NRRL Y-11557</strain>
    </source>
</reference>
<evidence type="ECO:0000259" key="1">
    <source>
        <dbReference type="PROSITE" id="PS51112"/>
    </source>
</evidence>
<dbReference type="SUPFAM" id="SSF143447">
    <property type="entry name" value="AMMECR1-like"/>
    <property type="match status" value="1"/>
</dbReference>
<name>A0A1E3QH56_LIPST</name>
<dbReference type="PANTHER" id="PTHR13016">
    <property type="entry name" value="AMMECR1 HOMOLOG"/>
    <property type="match status" value="1"/>
</dbReference>
<dbReference type="InterPro" id="IPR023473">
    <property type="entry name" value="AMMECR1"/>
</dbReference>
<dbReference type="InterPro" id="IPR036071">
    <property type="entry name" value="AMMECR1_dom_sf"/>
</dbReference>
<dbReference type="OrthoDB" id="24630at2759"/>
<feature type="domain" description="AMMECR1" evidence="1">
    <location>
        <begin position="1"/>
        <end position="226"/>
    </location>
</feature>
<dbReference type="STRING" id="675824.A0A1E3QH56"/>